<organism evidence="1 2">
    <name type="scientific">Caenorhabditis japonica</name>
    <dbReference type="NCBI Taxonomy" id="281687"/>
    <lineage>
        <taxon>Eukaryota</taxon>
        <taxon>Metazoa</taxon>
        <taxon>Ecdysozoa</taxon>
        <taxon>Nematoda</taxon>
        <taxon>Chromadorea</taxon>
        <taxon>Rhabditida</taxon>
        <taxon>Rhabditina</taxon>
        <taxon>Rhabditomorpha</taxon>
        <taxon>Rhabditoidea</taxon>
        <taxon>Rhabditidae</taxon>
        <taxon>Peloderinae</taxon>
        <taxon>Caenorhabditis</taxon>
    </lineage>
</organism>
<dbReference type="Proteomes" id="UP000005237">
    <property type="component" value="Unassembled WGS sequence"/>
</dbReference>
<name>A0A8R1EE51_CAEJA</name>
<keyword evidence="2" id="KW-1185">Reference proteome</keyword>
<dbReference type="AlphaFoldDB" id="A0A8R1EE51"/>
<dbReference type="EnsemblMetazoa" id="CJA33542.1">
    <property type="protein sequence ID" value="CJA33542.1"/>
    <property type="gene ID" value="WBGene00209389"/>
</dbReference>
<evidence type="ECO:0000313" key="2">
    <source>
        <dbReference type="Proteomes" id="UP000005237"/>
    </source>
</evidence>
<evidence type="ECO:0000313" key="1">
    <source>
        <dbReference type="EnsemblMetazoa" id="CJA33542.1"/>
    </source>
</evidence>
<reference evidence="1" key="2">
    <citation type="submission" date="2022-06" db="UniProtKB">
        <authorList>
            <consortium name="EnsemblMetazoa"/>
        </authorList>
    </citation>
    <scope>IDENTIFICATION</scope>
    <source>
        <strain evidence="1">DF5081</strain>
    </source>
</reference>
<sequence length="284" mass="33230">MAQMDIASMRADIISERHNIDINFIKAVRVPLPENPTNPSNLLVSLQLREGFIRENYVKMFELIAKSHPDDLQLRYTHNATMFLDIRGIIRRKKRNVMELMINADQAKVVEHLHVIGILSAMEAQLLILMKAQAEFVDNVFGMYGKILPRKMFRLMRRILIASSVEDPVPKYFDIWLDELHGVKSSHMLMVNEHVRGFYLNFEAALESVFQGKVDYENDGGRYRIPYEFVASDFPAEMSNSVPQMVKNSRMEQHELERLVYQLCEVRHAKTAWPKEKWVRLMYT</sequence>
<proteinExistence type="predicted"/>
<reference evidence="2" key="1">
    <citation type="submission" date="2010-08" db="EMBL/GenBank/DDBJ databases">
        <authorList>
            <consortium name="Caenorhabditis japonica Sequencing Consortium"/>
            <person name="Wilson R.K."/>
        </authorList>
    </citation>
    <scope>NUCLEOTIDE SEQUENCE [LARGE SCALE GENOMIC DNA]</scope>
    <source>
        <strain evidence="2">DF5081</strain>
    </source>
</reference>
<protein>
    <submittedName>
        <fullName evidence="1">Uncharacterized protein</fullName>
    </submittedName>
</protein>
<accession>A0A8R1EE51</accession>